<name>A0A1H1IYC5_NATTX</name>
<evidence type="ECO:0000313" key="2">
    <source>
        <dbReference type="Proteomes" id="UP000198848"/>
    </source>
</evidence>
<evidence type="ECO:0000313" key="1">
    <source>
        <dbReference type="EMBL" id="SDR42714.1"/>
    </source>
</evidence>
<proteinExistence type="predicted"/>
<protein>
    <submittedName>
        <fullName evidence="1">Uncharacterized protein</fullName>
    </submittedName>
</protein>
<accession>A0A1H1IYC5</accession>
<keyword evidence="2" id="KW-1185">Reference proteome</keyword>
<dbReference type="AlphaFoldDB" id="A0A1H1IYC5"/>
<dbReference type="Proteomes" id="UP000198848">
    <property type="component" value="Unassembled WGS sequence"/>
</dbReference>
<gene>
    <name evidence="1" type="ORF">SAMN04489842_3922</name>
</gene>
<sequence>MSAIRLTILEGRVHVEAVIEEANLVDGRERTVRDVLETMNERDLLTAVDGEA</sequence>
<dbReference type="OrthoDB" id="261262at2157"/>
<dbReference type="RefSeq" id="WP_170831076.1">
    <property type="nucleotide sequence ID" value="NZ_FNLC01000006.1"/>
</dbReference>
<organism evidence="1 2">
    <name type="scientific">Natronobacterium texcoconense</name>
    <dbReference type="NCBI Taxonomy" id="1095778"/>
    <lineage>
        <taxon>Archaea</taxon>
        <taxon>Methanobacteriati</taxon>
        <taxon>Methanobacteriota</taxon>
        <taxon>Stenosarchaea group</taxon>
        <taxon>Halobacteria</taxon>
        <taxon>Halobacteriales</taxon>
        <taxon>Natrialbaceae</taxon>
        <taxon>Natronobacterium</taxon>
    </lineage>
</organism>
<reference evidence="2" key="1">
    <citation type="submission" date="2016-10" db="EMBL/GenBank/DDBJ databases">
        <authorList>
            <person name="Varghese N."/>
            <person name="Submissions S."/>
        </authorList>
    </citation>
    <scope>NUCLEOTIDE SEQUENCE [LARGE SCALE GENOMIC DNA]</scope>
    <source>
        <strain evidence="2">DSM 24767</strain>
    </source>
</reference>
<dbReference type="EMBL" id="FNLC01000006">
    <property type="protein sequence ID" value="SDR42714.1"/>
    <property type="molecule type" value="Genomic_DNA"/>
</dbReference>